<dbReference type="Pfam" id="PF00117">
    <property type="entry name" value="GATase"/>
    <property type="match status" value="1"/>
</dbReference>
<dbReference type="GO" id="GO:0044210">
    <property type="term" value="P:'de novo' CTP biosynthetic process"/>
    <property type="evidence" value="ECO:0007669"/>
    <property type="project" value="UniProtKB-UniPathway"/>
</dbReference>
<proteinExistence type="inferred from homology"/>
<dbReference type="Pfam" id="PF06418">
    <property type="entry name" value="CTP_synth_N"/>
    <property type="match status" value="1"/>
</dbReference>
<comment type="similarity">
    <text evidence="2">Belongs to the CTP synthase family.</text>
</comment>
<evidence type="ECO:0000256" key="12">
    <source>
        <dbReference type="ARBA" id="ARBA00070745"/>
    </source>
</evidence>
<keyword evidence="8" id="KW-0460">Magnesium</keyword>
<feature type="domain" description="Glutamine amidotransferase" evidence="16">
    <location>
        <begin position="299"/>
        <end position="528"/>
    </location>
</feature>
<dbReference type="Gene3D" id="3.40.50.300">
    <property type="entry name" value="P-loop containing nucleotide triphosphate hydrolases"/>
    <property type="match status" value="1"/>
</dbReference>
<gene>
    <name evidence="18" type="ORF">ACD_80C00047G0004</name>
</gene>
<dbReference type="PROSITE" id="PS51273">
    <property type="entry name" value="GATASE_TYPE_1"/>
    <property type="match status" value="1"/>
</dbReference>
<reference evidence="18" key="1">
    <citation type="journal article" date="2012" name="Science">
        <title>Fermentation, hydrogen, and sulfur metabolism in multiple uncultivated bacterial phyla.</title>
        <authorList>
            <person name="Wrighton K.C."/>
            <person name="Thomas B.C."/>
            <person name="Sharon I."/>
            <person name="Miller C.S."/>
            <person name="Castelle C.J."/>
            <person name="VerBerkmoes N.C."/>
            <person name="Wilkins M.J."/>
            <person name="Hettich R.L."/>
            <person name="Lipton M.S."/>
            <person name="Williams K.H."/>
            <person name="Long P.E."/>
            <person name="Banfield J.F."/>
        </authorList>
    </citation>
    <scope>NUCLEOTIDE SEQUENCE [LARGE SCALE GENOMIC DNA]</scope>
</reference>
<evidence type="ECO:0000259" key="16">
    <source>
        <dbReference type="Pfam" id="PF00117"/>
    </source>
</evidence>
<comment type="caution">
    <text evidence="18">The sequence shown here is derived from an EMBL/GenBank/DDBJ whole genome shotgun (WGS) entry which is preliminary data.</text>
</comment>
<evidence type="ECO:0000256" key="3">
    <source>
        <dbReference type="ARBA" id="ARBA00012291"/>
    </source>
</evidence>
<keyword evidence="10" id="KW-0665">Pyrimidine biosynthesis</keyword>
<dbReference type="GO" id="GO:0019856">
    <property type="term" value="P:pyrimidine nucleobase biosynthetic process"/>
    <property type="evidence" value="ECO:0007669"/>
    <property type="project" value="TreeGrafter"/>
</dbReference>
<dbReference type="FunFam" id="3.40.50.300:FF:000009">
    <property type="entry name" value="CTP synthase"/>
    <property type="match status" value="1"/>
</dbReference>
<evidence type="ECO:0000256" key="5">
    <source>
        <dbReference type="ARBA" id="ARBA00022723"/>
    </source>
</evidence>
<dbReference type="FunFam" id="3.40.50.880:FF:000002">
    <property type="entry name" value="CTP synthase"/>
    <property type="match status" value="1"/>
</dbReference>
<evidence type="ECO:0000259" key="17">
    <source>
        <dbReference type="Pfam" id="PF06418"/>
    </source>
</evidence>
<dbReference type="EMBL" id="AMFJ01036054">
    <property type="protein sequence ID" value="EKD25469.1"/>
    <property type="molecule type" value="Genomic_DNA"/>
</dbReference>
<comment type="pathway">
    <text evidence="1">Pyrimidine metabolism; CTP biosynthesis via de novo pathway; CTP from UDP: step 2/2.</text>
</comment>
<dbReference type="PANTHER" id="PTHR11550:SF0">
    <property type="entry name" value="CTP SYNTHASE-RELATED"/>
    <property type="match status" value="1"/>
</dbReference>
<name>K1YJA0_9BACT</name>
<comment type="catalytic activity">
    <reaction evidence="11">
        <text>UTP + L-glutamine + ATP + H2O = CTP + L-glutamate + ADP + phosphate + 2 H(+)</text>
        <dbReference type="Rhea" id="RHEA:26426"/>
        <dbReference type="ChEBI" id="CHEBI:15377"/>
        <dbReference type="ChEBI" id="CHEBI:15378"/>
        <dbReference type="ChEBI" id="CHEBI:29985"/>
        <dbReference type="ChEBI" id="CHEBI:30616"/>
        <dbReference type="ChEBI" id="CHEBI:37563"/>
        <dbReference type="ChEBI" id="CHEBI:43474"/>
        <dbReference type="ChEBI" id="CHEBI:46398"/>
        <dbReference type="ChEBI" id="CHEBI:58359"/>
        <dbReference type="ChEBI" id="CHEBI:456216"/>
        <dbReference type="EC" id="6.3.4.2"/>
    </reaction>
</comment>
<evidence type="ECO:0000256" key="4">
    <source>
        <dbReference type="ARBA" id="ARBA00022598"/>
    </source>
</evidence>
<dbReference type="GO" id="GO:0003883">
    <property type="term" value="F:CTP synthase activity"/>
    <property type="evidence" value="ECO:0007669"/>
    <property type="project" value="UniProtKB-EC"/>
</dbReference>
<evidence type="ECO:0000256" key="7">
    <source>
        <dbReference type="ARBA" id="ARBA00022840"/>
    </source>
</evidence>
<dbReference type="CDD" id="cd03113">
    <property type="entry name" value="CTPS_N"/>
    <property type="match status" value="1"/>
</dbReference>
<dbReference type="GO" id="GO:0005524">
    <property type="term" value="F:ATP binding"/>
    <property type="evidence" value="ECO:0007669"/>
    <property type="project" value="UniProtKB-KW"/>
</dbReference>
<dbReference type="SUPFAM" id="SSF52540">
    <property type="entry name" value="P-loop containing nucleoside triphosphate hydrolases"/>
    <property type="match status" value="1"/>
</dbReference>
<keyword evidence="4" id="KW-0436">Ligase</keyword>
<sequence>MKLIFVTGGVISGLGKWITAASIGRLLKACWYTVGIAKMDPYLQIDAGTMSPFEHGETFVTTDGFETDLDLWHYERFINQTMTSKSSITSWQIYSSVIEKERRGDYLWKTVQVIPHITNEIKDRIKSFAADNDVTIIEIWGTVGDIEWLHFIETVRQLRHELRRENVMIIHVVPMITISTSGEMKSKAIQHSVVKLRELGIHPSILVCRTREPMDKELRNKLAMFTDVDSDHIIEALDQKSIYQVPLAFQHQKIHLLIQERLLWWKREPDMENWSKLVDKILHPQKTIHIALAGKYTHLADSYISVIEALQHAGVAFDSAIKVHLLDTETFEGNNREEKLSAYIQEHQIKWIVVPGGFGSRGIEWKINIANYCRVNNVPYLWLCLGLQIAVISFARNICWLPNANSTEFNEETTDPVVAIMEDQKHIDKKWWTMRLGSYEAILKKWSKVQALYGQESIEERHRHRYEVNPAYHTILEQNGMVISGVSPDGKLVEYIELPNHPFYAATQSHPEFNSRLDHPHPLFLGLIGACL</sequence>
<dbReference type="PANTHER" id="PTHR11550">
    <property type="entry name" value="CTP SYNTHASE"/>
    <property type="match status" value="1"/>
</dbReference>
<dbReference type="CDD" id="cd01746">
    <property type="entry name" value="GATase1_CTP_Synthase"/>
    <property type="match status" value="1"/>
</dbReference>
<evidence type="ECO:0000256" key="8">
    <source>
        <dbReference type="ARBA" id="ARBA00022842"/>
    </source>
</evidence>
<dbReference type="UniPathway" id="UPA00159">
    <property type="reaction ID" value="UER00277"/>
</dbReference>
<dbReference type="InterPro" id="IPR017926">
    <property type="entry name" value="GATASE"/>
</dbReference>
<organism evidence="18">
    <name type="scientific">uncultured bacterium</name>
    <name type="common">gcode 4</name>
    <dbReference type="NCBI Taxonomy" id="1234023"/>
    <lineage>
        <taxon>Bacteria</taxon>
        <taxon>environmental samples</taxon>
    </lineage>
</organism>
<dbReference type="GO" id="GO:0097268">
    <property type="term" value="C:cytoophidium"/>
    <property type="evidence" value="ECO:0007669"/>
    <property type="project" value="UniProtKB-ARBA"/>
</dbReference>
<dbReference type="GO" id="GO:0046872">
    <property type="term" value="F:metal ion binding"/>
    <property type="evidence" value="ECO:0007669"/>
    <property type="project" value="UniProtKB-KW"/>
</dbReference>
<dbReference type="EC" id="6.3.4.2" evidence="3"/>
<evidence type="ECO:0000256" key="1">
    <source>
        <dbReference type="ARBA" id="ARBA00005171"/>
    </source>
</evidence>
<evidence type="ECO:0000313" key="18">
    <source>
        <dbReference type="EMBL" id="EKD25469.1"/>
    </source>
</evidence>
<evidence type="ECO:0000256" key="6">
    <source>
        <dbReference type="ARBA" id="ARBA00022741"/>
    </source>
</evidence>
<evidence type="ECO:0000256" key="9">
    <source>
        <dbReference type="ARBA" id="ARBA00022962"/>
    </source>
</evidence>
<keyword evidence="6" id="KW-0547">Nucleotide-binding</keyword>
<feature type="domain" description="CTP synthase N-terminal" evidence="17">
    <location>
        <begin position="2"/>
        <end position="262"/>
    </location>
</feature>
<dbReference type="AlphaFoldDB" id="K1YJA0"/>
<dbReference type="SUPFAM" id="SSF52317">
    <property type="entry name" value="Class I glutamine amidotransferase-like"/>
    <property type="match status" value="1"/>
</dbReference>
<dbReference type="InterPro" id="IPR033828">
    <property type="entry name" value="GATase1_CTP_Synthase"/>
</dbReference>
<dbReference type="InterPro" id="IPR017456">
    <property type="entry name" value="CTP_synthase_N"/>
</dbReference>
<dbReference type="NCBIfam" id="TIGR00337">
    <property type="entry name" value="PyrG"/>
    <property type="match status" value="1"/>
</dbReference>
<dbReference type="InterPro" id="IPR027417">
    <property type="entry name" value="P-loop_NTPase"/>
</dbReference>
<dbReference type="GO" id="GO:0005829">
    <property type="term" value="C:cytosol"/>
    <property type="evidence" value="ECO:0007669"/>
    <property type="project" value="TreeGrafter"/>
</dbReference>
<evidence type="ECO:0000256" key="14">
    <source>
        <dbReference type="ARBA" id="ARBA00079941"/>
    </source>
</evidence>
<evidence type="ECO:0000256" key="10">
    <source>
        <dbReference type="ARBA" id="ARBA00022975"/>
    </source>
</evidence>
<protein>
    <recommendedName>
        <fullName evidence="12">CTP synthase</fullName>
        <ecNumber evidence="3">6.3.4.2</ecNumber>
    </recommendedName>
    <alternativeName>
        <fullName evidence="14">Cytidine 5'-triphosphate synthase</fullName>
    </alternativeName>
    <alternativeName>
        <fullName evidence="15">Cytidine triphosphate synthetase</fullName>
    </alternativeName>
    <alternativeName>
        <fullName evidence="13">UTP--ammonia ligase</fullName>
    </alternativeName>
</protein>
<dbReference type="GO" id="GO:0042802">
    <property type="term" value="F:identical protein binding"/>
    <property type="evidence" value="ECO:0007669"/>
    <property type="project" value="TreeGrafter"/>
</dbReference>
<dbReference type="InterPro" id="IPR029062">
    <property type="entry name" value="Class_I_gatase-like"/>
</dbReference>
<evidence type="ECO:0000256" key="13">
    <source>
        <dbReference type="ARBA" id="ARBA00075170"/>
    </source>
</evidence>
<dbReference type="NCBIfam" id="NF003792">
    <property type="entry name" value="PRK05380.1"/>
    <property type="match status" value="1"/>
</dbReference>
<dbReference type="InterPro" id="IPR004468">
    <property type="entry name" value="CTP_synthase"/>
</dbReference>
<evidence type="ECO:0000256" key="2">
    <source>
        <dbReference type="ARBA" id="ARBA00007533"/>
    </source>
</evidence>
<dbReference type="Gene3D" id="3.40.50.880">
    <property type="match status" value="1"/>
</dbReference>
<keyword evidence="9" id="KW-0315">Glutamine amidotransferase</keyword>
<accession>K1YJA0</accession>
<evidence type="ECO:0000256" key="15">
    <source>
        <dbReference type="ARBA" id="ARBA00083191"/>
    </source>
</evidence>
<evidence type="ECO:0000256" key="11">
    <source>
        <dbReference type="ARBA" id="ARBA00047781"/>
    </source>
</evidence>
<keyword evidence="7" id="KW-0067">ATP-binding</keyword>
<keyword evidence="5" id="KW-0479">Metal-binding</keyword>